<evidence type="ECO:0000313" key="3">
    <source>
        <dbReference type="EMBL" id="CAH3179909.1"/>
    </source>
</evidence>
<organism evidence="3 4">
    <name type="scientific">Porites evermanni</name>
    <dbReference type="NCBI Taxonomy" id="104178"/>
    <lineage>
        <taxon>Eukaryota</taxon>
        <taxon>Metazoa</taxon>
        <taxon>Cnidaria</taxon>
        <taxon>Anthozoa</taxon>
        <taxon>Hexacorallia</taxon>
        <taxon>Scleractinia</taxon>
        <taxon>Fungiina</taxon>
        <taxon>Poritidae</taxon>
        <taxon>Porites</taxon>
    </lineage>
</organism>
<evidence type="ECO:0000256" key="1">
    <source>
        <dbReference type="ARBA" id="ARBA00022729"/>
    </source>
</evidence>
<dbReference type="EMBL" id="CALNXI010001931">
    <property type="protein sequence ID" value="CAH3179909.1"/>
    <property type="molecule type" value="Genomic_DNA"/>
</dbReference>
<keyword evidence="4" id="KW-1185">Reference proteome</keyword>
<evidence type="ECO:0000313" key="4">
    <source>
        <dbReference type="Proteomes" id="UP001159427"/>
    </source>
</evidence>
<dbReference type="InterPro" id="IPR005492">
    <property type="entry name" value="EPTP"/>
</dbReference>
<gene>
    <name evidence="3" type="ORF">PEVE_00012642</name>
</gene>
<dbReference type="PANTHER" id="PTHR15261">
    <property type="entry name" value="THROMBOSPONDIN-TYPE LAMININ G DOMAIN AND EAR REPEAT-CONTAINING"/>
    <property type="match status" value="1"/>
</dbReference>
<dbReference type="InterPro" id="IPR009039">
    <property type="entry name" value="EAR"/>
</dbReference>
<protein>
    <recommendedName>
        <fullName evidence="5">Thrombospondin-type laminin G domain and EAR repeat-containing protein</fullName>
    </recommendedName>
</protein>
<dbReference type="Pfam" id="PF03736">
    <property type="entry name" value="EPTP"/>
    <property type="match status" value="7"/>
</dbReference>
<keyword evidence="1" id="KW-0732">Signal</keyword>
<proteinExistence type="predicted"/>
<accession>A0ABN8RMX8</accession>
<keyword evidence="2" id="KW-0677">Repeat</keyword>
<dbReference type="PANTHER" id="PTHR15261:SF4">
    <property type="entry name" value="THROMBOSPONDIN-TYPE LAMININ G DOMAIN AND EAR REPEAT-CONTAINING PROTEIN"/>
    <property type="match status" value="1"/>
</dbReference>
<dbReference type="PROSITE" id="PS50912">
    <property type="entry name" value="EAR"/>
    <property type="match status" value="7"/>
</dbReference>
<evidence type="ECO:0008006" key="5">
    <source>
        <dbReference type="Google" id="ProtNLM"/>
    </source>
</evidence>
<comment type="caution">
    <text evidence="3">The sequence shown here is derived from an EMBL/GenBank/DDBJ whole genome shotgun (WGS) entry which is preliminary data.</text>
</comment>
<sequence length="368" mass="41900">MFSFSFPDCSSCYFEKYQDLPTRGALAVEHFTINGSLFLAFANFKSDTAEKYNTDSFIYKFNDLTGKFFLYQTIGTHGGHDVEYFTISGEHYLAVANVNDGTTHKLNSVIYLWNGTSFFAFQNIATKGAASFNFFTIAKEPFLTVSNLYGDVSQKTNSTIYKWKNNMFEKFQEIATEGCRASAAFVINNESYIAFANAVTHSNLASSVVYKWSGKHFTKFQTLRTNRAMDVKSFYINDHVFLAIATSAKHINSPSFIYKWNGRQFVLFQSIPTFGARAWYPFVICGQTFLGVANQKEILGSRNNIRYNIKSVVYRASGDQFTAYQKISTFGTTDMTSFEYKGYTYLAIANSWNDDNQRNINSTLYRLT</sequence>
<evidence type="ECO:0000256" key="2">
    <source>
        <dbReference type="ARBA" id="ARBA00022737"/>
    </source>
</evidence>
<reference evidence="3 4" key="1">
    <citation type="submission" date="2022-05" db="EMBL/GenBank/DDBJ databases">
        <authorList>
            <consortium name="Genoscope - CEA"/>
            <person name="William W."/>
        </authorList>
    </citation>
    <scope>NUCLEOTIDE SEQUENCE [LARGE SCALE GENOMIC DNA]</scope>
</reference>
<name>A0ABN8RMX8_9CNID</name>
<dbReference type="Proteomes" id="UP001159427">
    <property type="component" value="Unassembled WGS sequence"/>
</dbReference>